<protein>
    <recommendedName>
        <fullName evidence="2 7">Orotate phosphoribosyltransferase</fullName>
        <shortName evidence="7">OPRT</shortName>
        <shortName evidence="7">OPRTase</shortName>
        <ecNumber evidence="2 7">2.4.2.10</ecNumber>
    </recommendedName>
</protein>
<evidence type="ECO:0000256" key="2">
    <source>
        <dbReference type="ARBA" id="ARBA00011971"/>
    </source>
</evidence>
<comment type="subunit">
    <text evidence="7">Homodimer.</text>
</comment>
<dbReference type="AlphaFoldDB" id="A0A0E3LPJ0"/>
<dbReference type="GO" id="GO:0004588">
    <property type="term" value="F:orotate phosphoribosyltransferase activity"/>
    <property type="evidence" value="ECO:0007669"/>
    <property type="project" value="UniProtKB-UniRule"/>
</dbReference>
<feature type="binding site" evidence="7">
    <location>
        <position position="103"/>
    </location>
    <ligand>
        <name>5-phospho-alpha-D-ribose 1-diphosphate</name>
        <dbReference type="ChEBI" id="CHEBI:58017"/>
        <note>ligand shared between dimeric partners</note>
    </ligand>
</feature>
<dbReference type="EMBL" id="CP009530">
    <property type="protein sequence ID" value="AKB56606.1"/>
    <property type="molecule type" value="Genomic_DNA"/>
</dbReference>
<dbReference type="GeneID" id="24845599"/>
<evidence type="ECO:0000256" key="1">
    <source>
        <dbReference type="ARBA" id="ARBA00004889"/>
    </source>
</evidence>
<dbReference type="UniPathway" id="UPA00070">
    <property type="reaction ID" value="UER00119"/>
</dbReference>
<feature type="binding site" description="in other chain" evidence="7">
    <location>
        <begin position="129"/>
        <end position="137"/>
    </location>
    <ligand>
        <name>5-phospho-alpha-D-ribose 1-diphosphate</name>
        <dbReference type="ChEBI" id="CHEBI:58017"/>
        <note>ligand shared between dimeric partners</note>
    </ligand>
</feature>
<evidence type="ECO:0000256" key="5">
    <source>
        <dbReference type="ARBA" id="ARBA00022842"/>
    </source>
</evidence>
<dbReference type="Pfam" id="PF00156">
    <property type="entry name" value="Pribosyltran"/>
    <property type="match status" value="1"/>
</dbReference>
<dbReference type="RefSeq" id="WP_048116398.1">
    <property type="nucleotide sequence ID" value="NZ_CP009530.1"/>
</dbReference>
<dbReference type="HAMAP" id="MF_01208">
    <property type="entry name" value="PyrE"/>
    <property type="match status" value="1"/>
</dbReference>
<gene>
    <name evidence="7" type="primary">pyrE</name>
    <name evidence="9" type="ORF">MSBR2_0090</name>
</gene>
<comment type="cofactor">
    <cofactor evidence="7">
        <name>Mg(2+)</name>
        <dbReference type="ChEBI" id="CHEBI:18420"/>
    </cofactor>
</comment>
<keyword evidence="3 7" id="KW-0328">Glycosyltransferase</keyword>
<feature type="domain" description="Phosphoribosyltransferase" evidence="8">
    <location>
        <begin position="55"/>
        <end position="167"/>
    </location>
</feature>
<dbReference type="CDD" id="cd06223">
    <property type="entry name" value="PRTases_typeI"/>
    <property type="match status" value="1"/>
</dbReference>
<proteinExistence type="inferred from homology"/>
<dbReference type="GO" id="GO:0019856">
    <property type="term" value="P:pyrimidine nucleobase biosynthetic process"/>
    <property type="evidence" value="ECO:0007669"/>
    <property type="project" value="TreeGrafter"/>
</dbReference>
<keyword evidence="6 7" id="KW-0665">Pyrimidine biosynthesis</keyword>
<dbReference type="HOGENOM" id="CLU_074878_2_0_2"/>
<name>A0A0E3LPJ0_METBA</name>
<dbReference type="PATRIC" id="fig|1434106.5.peg.77"/>
<evidence type="ECO:0000256" key="6">
    <source>
        <dbReference type="ARBA" id="ARBA00022975"/>
    </source>
</evidence>
<comment type="function">
    <text evidence="7">Catalyzes the transfer of a ribosyl phosphate group from 5-phosphoribose 1-diphosphate to orotate, leading to the formation of orotidine monophosphate (OMP).</text>
</comment>
<evidence type="ECO:0000259" key="8">
    <source>
        <dbReference type="Pfam" id="PF00156"/>
    </source>
</evidence>
<dbReference type="Proteomes" id="UP000033079">
    <property type="component" value="Chromosome"/>
</dbReference>
<keyword evidence="5 7" id="KW-0460">Magnesium</keyword>
<feature type="binding site" evidence="7">
    <location>
        <position position="107"/>
    </location>
    <ligand>
        <name>5-phospho-alpha-D-ribose 1-diphosphate</name>
        <dbReference type="ChEBI" id="CHEBI:58017"/>
        <note>ligand shared between dimeric partners</note>
    </ligand>
</feature>
<comment type="pathway">
    <text evidence="1 7">Pyrimidine metabolism; UMP biosynthesis via de novo pathway; UMP from orotate: step 1/2.</text>
</comment>
<dbReference type="SUPFAM" id="SSF53271">
    <property type="entry name" value="PRTase-like"/>
    <property type="match status" value="1"/>
</dbReference>
<dbReference type="InterPro" id="IPR000836">
    <property type="entry name" value="PRTase_dom"/>
</dbReference>
<feature type="binding site" evidence="7">
    <location>
        <position position="133"/>
    </location>
    <ligand>
        <name>orotate</name>
        <dbReference type="ChEBI" id="CHEBI:30839"/>
    </ligand>
</feature>
<dbReference type="FunFam" id="3.40.50.2020:FF:000029">
    <property type="entry name" value="Orotate phosphoribosyltransferase"/>
    <property type="match status" value="1"/>
</dbReference>
<dbReference type="EC" id="2.4.2.10" evidence="2 7"/>
<evidence type="ECO:0000256" key="4">
    <source>
        <dbReference type="ARBA" id="ARBA00022679"/>
    </source>
</evidence>
<dbReference type="NCBIfam" id="TIGR00336">
    <property type="entry name" value="pyrE"/>
    <property type="match status" value="1"/>
</dbReference>
<dbReference type="InterPro" id="IPR029057">
    <property type="entry name" value="PRTase-like"/>
</dbReference>
<keyword evidence="4 7" id="KW-0808">Transferase</keyword>
<reference evidence="9 10" key="1">
    <citation type="submission" date="2014-07" db="EMBL/GenBank/DDBJ databases">
        <title>Methanogenic archaea and the global carbon cycle.</title>
        <authorList>
            <person name="Henriksen J.R."/>
            <person name="Luke J."/>
            <person name="Reinhart S."/>
            <person name="Benedict M.N."/>
            <person name="Youngblut N.D."/>
            <person name="Metcalf M.E."/>
            <person name="Whitaker R.J."/>
            <person name="Metcalf W.W."/>
        </authorList>
    </citation>
    <scope>NUCLEOTIDE SEQUENCE [LARGE SCALE GENOMIC DNA]</scope>
    <source>
        <strain evidence="9 10">227</strain>
    </source>
</reference>
<dbReference type="PANTHER" id="PTHR19278">
    <property type="entry name" value="OROTATE PHOSPHORIBOSYLTRANSFERASE"/>
    <property type="match status" value="1"/>
</dbReference>
<evidence type="ECO:0000313" key="10">
    <source>
        <dbReference type="Proteomes" id="UP000033079"/>
    </source>
</evidence>
<feature type="binding site" description="in other chain" evidence="7">
    <location>
        <position position="104"/>
    </location>
    <ligand>
        <name>5-phospho-alpha-D-ribose 1-diphosphate</name>
        <dbReference type="ChEBI" id="CHEBI:58017"/>
        <note>ligand shared between dimeric partners</note>
    </ligand>
</feature>
<comment type="similarity">
    <text evidence="7">Belongs to the purine/pyrimidine phosphoribosyltransferase family. PyrE subfamily.</text>
</comment>
<feature type="binding site" evidence="7">
    <location>
        <position position="161"/>
    </location>
    <ligand>
        <name>orotate</name>
        <dbReference type="ChEBI" id="CHEBI:30839"/>
    </ligand>
</feature>
<sequence length="187" mass="20255">MSKTNLETGNNIENQKQELIAALKACGAVRYGNFTLASGKKSKYYIDIKKASTDPKTLKLIARQAAFRIKQMDVNIIAGVELGGVPLATAVSMETDLPLLIVRKAIKDYGTKSRFVGDIRPEDRLVMLEDVTTSGGSVRNAIEVVRETGASVKYVISVVDREEGAIENLKEAGTELVPLVSASDLLK</sequence>
<dbReference type="GeneID" id="24883749"/>
<dbReference type="InterPro" id="IPR004467">
    <property type="entry name" value="Or_phspho_trans_dom"/>
</dbReference>
<dbReference type="PANTHER" id="PTHR19278:SF9">
    <property type="entry name" value="URIDINE 5'-MONOPHOSPHATE SYNTHASE"/>
    <property type="match status" value="1"/>
</dbReference>
<dbReference type="GO" id="GO:0000287">
    <property type="term" value="F:magnesium ion binding"/>
    <property type="evidence" value="ECO:0007669"/>
    <property type="project" value="UniProtKB-UniRule"/>
</dbReference>
<evidence type="ECO:0000313" key="9">
    <source>
        <dbReference type="EMBL" id="AKB56606.1"/>
    </source>
</evidence>
<dbReference type="Gene3D" id="3.40.50.2020">
    <property type="match status" value="1"/>
</dbReference>
<comment type="catalytic activity">
    <reaction evidence="7">
        <text>orotidine 5'-phosphate + diphosphate = orotate + 5-phospho-alpha-D-ribose 1-diphosphate</text>
        <dbReference type="Rhea" id="RHEA:10380"/>
        <dbReference type="ChEBI" id="CHEBI:30839"/>
        <dbReference type="ChEBI" id="CHEBI:33019"/>
        <dbReference type="ChEBI" id="CHEBI:57538"/>
        <dbReference type="ChEBI" id="CHEBI:58017"/>
        <dbReference type="EC" id="2.4.2.10"/>
    </reaction>
</comment>
<dbReference type="GO" id="GO:0044205">
    <property type="term" value="P:'de novo' UMP biosynthetic process"/>
    <property type="evidence" value="ECO:0007669"/>
    <property type="project" value="UniProtKB-UniRule"/>
</dbReference>
<organism evidence="9 10">
    <name type="scientific">Methanosarcina barkeri 227</name>
    <dbReference type="NCBI Taxonomy" id="1434106"/>
    <lineage>
        <taxon>Archaea</taxon>
        <taxon>Methanobacteriati</taxon>
        <taxon>Methanobacteriota</taxon>
        <taxon>Stenosarchaea group</taxon>
        <taxon>Methanomicrobia</taxon>
        <taxon>Methanosarcinales</taxon>
        <taxon>Methanosarcinaceae</taxon>
        <taxon>Methanosarcina</taxon>
    </lineage>
</organism>
<dbReference type="KEGG" id="mbar:MSBR2_0090"/>
<accession>A0A0E3LPJ0</accession>
<comment type="caution">
    <text evidence="7">Lacks conserved residue(s) required for the propagation of feature annotation.</text>
</comment>
<evidence type="ECO:0000256" key="3">
    <source>
        <dbReference type="ARBA" id="ARBA00022676"/>
    </source>
</evidence>
<dbReference type="InterPro" id="IPR023031">
    <property type="entry name" value="OPRT"/>
</dbReference>
<evidence type="ECO:0000256" key="7">
    <source>
        <dbReference type="HAMAP-Rule" id="MF_01208"/>
    </source>
</evidence>